<organism evidence="13 14">
    <name type="scientific">Macaca mulatta</name>
    <name type="common">Rhesus macaque</name>
    <dbReference type="NCBI Taxonomy" id="9544"/>
    <lineage>
        <taxon>Eukaryota</taxon>
        <taxon>Metazoa</taxon>
        <taxon>Chordata</taxon>
        <taxon>Craniata</taxon>
        <taxon>Vertebrata</taxon>
        <taxon>Euteleostomi</taxon>
        <taxon>Mammalia</taxon>
        <taxon>Eutheria</taxon>
        <taxon>Euarchontoglires</taxon>
        <taxon>Primates</taxon>
        <taxon>Haplorrhini</taxon>
        <taxon>Catarrhini</taxon>
        <taxon>Cercopithecidae</taxon>
        <taxon>Cercopithecinae</taxon>
        <taxon>Macaca</taxon>
    </lineage>
</organism>
<evidence type="ECO:0000256" key="10">
    <source>
        <dbReference type="ARBA" id="ARBA00048652"/>
    </source>
</evidence>
<evidence type="ECO:0000313" key="13">
    <source>
        <dbReference type="Ensembl" id="ENSMMUP00000067371.1"/>
    </source>
</evidence>
<reference evidence="13" key="4">
    <citation type="submission" date="2025-09" db="UniProtKB">
        <authorList>
            <consortium name="Ensembl"/>
        </authorList>
    </citation>
    <scope>IDENTIFICATION</scope>
    <source>
        <strain evidence="13">17573</strain>
    </source>
</reference>
<keyword evidence="4" id="KW-0999">Mitochondrion inner membrane</keyword>
<dbReference type="InterPro" id="IPR018108">
    <property type="entry name" value="MCP_transmembrane"/>
</dbReference>
<reference evidence="13" key="2">
    <citation type="submission" date="2019-01" db="EMBL/GenBank/DDBJ databases">
        <authorList>
            <person name="Graves T."/>
            <person name="Eichler E.E."/>
            <person name="Wilson R.K."/>
        </authorList>
    </citation>
    <scope>NUCLEOTIDE SEQUENCE [LARGE SCALE GENOMIC DNA]</scope>
    <source>
        <strain evidence="13">17573</strain>
    </source>
</reference>
<accession>A0A5F7ZP00</accession>
<dbReference type="VGNC" id="VGNC:77431">
    <property type="gene designation" value="SLC25A13"/>
</dbReference>
<name>A0A5F7ZP00_MACMU</name>
<keyword evidence="6" id="KW-0496">Mitochondrion</keyword>
<dbReference type="Pfam" id="PF00153">
    <property type="entry name" value="Mito_carr"/>
    <property type="match status" value="2"/>
</dbReference>
<keyword evidence="14" id="KW-1185">Reference proteome</keyword>
<evidence type="ECO:0000313" key="14">
    <source>
        <dbReference type="Proteomes" id="UP000006718"/>
    </source>
</evidence>
<dbReference type="Bgee" id="ENSMMUG00000005250">
    <property type="expression patterns" value="Expressed in ileum and 22 other cell types or tissues"/>
</dbReference>
<dbReference type="InterPro" id="IPR011992">
    <property type="entry name" value="EF-hand-dom_pair"/>
</dbReference>
<keyword evidence="7 11" id="KW-0472">Membrane</keyword>
<evidence type="ECO:0000259" key="12">
    <source>
        <dbReference type="PROSITE" id="PS50222"/>
    </source>
</evidence>
<dbReference type="AlphaFoldDB" id="A0A5F7ZP00"/>
<evidence type="ECO:0000313" key="15">
    <source>
        <dbReference type="VGNC" id="VGNC:77431"/>
    </source>
</evidence>
<reference evidence="13" key="3">
    <citation type="submission" date="2025-08" db="UniProtKB">
        <authorList>
            <consortium name="Ensembl"/>
        </authorList>
    </citation>
    <scope>IDENTIFICATION</scope>
    <source>
        <strain evidence="13">17573</strain>
    </source>
</reference>
<comment type="subcellular location">
    <subcellularLocation>
        <location evidence="1">Mitochondrion inner membrane</location>
        <topology evidence="1">Multi-pass membrane protein</topology>
    </subcellularLocation>
</comment>
<proteinExistence type="inferred from homology"/>
<keyword evidence="3 11" id="KW-0812">Transmembrane</keyword>
<dbReference type="PROSITE" id="PS50920">
    <property type="entry name" value="SOLCAR"/>
    <property type="match status" value="2"/>
</dbReference>
<evidence type="ECO:0000256" key="5">
    <source>
        <dbReference type="ARBA" id="ARBA00022989"/>
    </source>
</evidence>
<dbReference type="ExpressionAtlas" id="A0A5F7ZP00">
    <property type="expression patterns" value="baseline"/>
</dbReference>
<dbReference type="InterPro" id="IPR051028">
    <property type="entry name" value="Mito_Solute_Carrier"/>
</dbReference>
<evidence type="ECO:0000256" key="6">
    <source>
        <dbReference type="ARBA" id="ARBA00023128"/>
    </source>
</evidence>
<evidence type="ECO:0000256" key="2">
    <source>
        <dbReference type="ARBA" id="ARBA00006375"/>
    </source>
</evidence>
<dbReference type="Gene3D" id="1.50.40.10">
    <property type="entry name" value="Mitochondrial carrier domain"/>
    <property type="match status" value="2"/>
</dbReference>
<dbReference type="SMR" id="A0A5F7ZP00"/>
<feature type="repeat" description="Solcar" evidence="11">
    <location>
        <begin position="471"/>
        <end position="559"/>
    </location>
</feature>
<evidence type="ECO:0000256" key="3">
    <source>
        <dbReference type="ARBA" id="ARBA00022692"/>
    </source>
</evidence>
<dbReference type="VEuPathDB" id="HostDB:ENSMMUG00000005250"/>
<gene>
    <name evidence="13 15" type="primary">SLC25A13</name>
</gene>
<feature type="repeat" description="Solcar" evidence="11">
    <location>
        <begin position="326"/>
        <end position="418"/>
    </location>
</feature>
<dbReference type="Gene3D" id="1.10.238.10">
    <property type="entry name" value="EF-hand"/>
    <property type="match status" value="2"/>
</dbReference>
<evidence type="ECO:0000256" key="8">
    <source>
        <dbReference type="ARBA" id="ARBA00037019"/>
    </source>
</evidence>
<sequence length="628" mass="69130">MAAAKVALTKRADPAELRTIFLKYASIEKNGEFFMSPNDFVTRYLNIFGESQPNPKTVELLSGVVDQTKDGLISFQEFVAFESVLCAPDALFMVAFQLFDKAGKGEVTFEDVKQVFGQTTIHQHIPFNWDSEFVQLHFGKERKRHLTYAEFTQFLLEIQLEHAKQAFVQRDNASTGRVTAIDFRDIMVTIRPHVLTPFVEECLVAAAGGTTSHQVSFSYFNGFNSLLNNMELIRKIYSTLAGNRKDVEVTKEEFVLAAQKFGQVTPMEVDILFRLADLYEPRGRMTLADIERIAPLEEGTLPFNLAEAQRQKASGDSARPVLLQVAESAYRFGLGSVAGAVGATAVYPIDLVKTRMQNQRSTGSFVGELMYKNSFDCFKKVLRYEGFFGLYRGLLPQLLGVAPEKAIKLTVNDFVRDKFMHKDGSVPLAAEILAGGCGAKACFLRDIPFSAIYFPCYAHVKASFANEDGQVSPGSLLLAGAIAGMPAASLVTPADVIKTRLQVAARAGQTTYSGVIDCFKKILREEGPKALWKGAGARVFRSSPQFGVTLLTYELLQRWFYIDFGGVKPMGSEPVPKSRINLPAPNPDHVGGYKLAVATFAGIENKFGLYLPLFKPSVPTSEAIGGGP</sequence>
<evidence type="ECO:0000256" key="11">
    <source>
        <dbReference type="PROSITE-ProRule" id="PRU00282"/>
    </source>
</evidence>
<dbReference type="Ensembl" id="ENSMMUT00000106569.1">
    <property type="protein sequence ID" value="ENSMMUP00000067371.1"/>
    <property type="gene ID" value="ENSMMUG00000005250.4"/>
</dbReference>
<dbReference type="InterPro" id="IPR023395">
    <property type="entry name" value="MCP_dom_sf"/>
</dbReference>
<dbReference type="GeneTree" id="ENSGT00940000159344"/>
<evidence type="ECO:0000256" key="9">
    <source>
        <dbReference type="ARBA" id="ARBA00047487"/>
    </source>
</evidence>
<protein>
    <submittedName>
        <fullName evidence="13">Solute carrier family 25 member 13</fullName>
    </submittedName>
</protein>
<dbReference type="FunFam" id="1.10.238.10:FF:000064">
    <property type="entry name" value="calcium-binding mitochondrial carrier protein Aralar1 isoform X1"/>
    <property type="match status" value="1"/>
</dbReference>
<dbReference type="GO" id="GO:0005743">
    <property type="term" value="C:mitochondrial inner membrane"/>
    <property type="evidence" value="ECO:0007669"/>
    <property type="project" value="UniProtKB-SubCell"/>
</dbReference>
<comment type="catalytic activity">
    <reaction evidence="8">
        <text>3-sulfino-L-alanine(out) + L-aspartate(in) = 3-sulfino-L-alanine(in) + L-aspartate(out)</text>
        <dbReference type="Rhea" id="RHEA:70975"/>
        <dbReference type="ChEBI" id="CHEBI:29991"/>
        <dbReference type="ChEBI" id="CHEBI:61085"/>
    </reaction>
</comment>
<feature type="domain" description="EF-hand" evidence="12">
    <location>
        <begin position="87"/>
        <end position="122"/>
    </location>
</feature>
<dbReference type="Proteomes" id="UP000006718">
    <property type="component" value="Chromosome 3"/>
</dbReference>
<keyword evidence="5" id="KW-1133">Transmembrane helix</keyword>
<dbReference type="SUPFAM" id="SSF103506">
    <property type="entry name" value="Mitochondrial carrier"/>
    <property type="match status" value="1"/>
</dbReference>
<dbReference type="PANTHER" id="PTHR45678">
    <property type="entry name" value="MITOCHONDRIAL 2-OXODICARBOXYLATE CARRIER 1-RELATED"/>
    <property type="match status" value="1"/>
</dbReference>
<evidence type="ECO:0000256" key="7">
    <source>
        <dbReference type="ARBA" id="ARBA00023136"/>
    </source>
</evidence>
<dbReference type="GO" id="GO:0005509">
    <property type="term" value="F:calcium ion binding"/>
    <property type="evidence" value="ECO:0007669"/>
    <property type="project" value="InterPro"/>
</dbReference>
<dbReference type="FunFam" id="1.10.238.10:FF:000529">
    <property type="entry name" value="Solute carrier family 25 member 13"/>
    <property type="match status" value="1"/>
</dbReference>
<dbReference type="SUPFAM" id="SSF47473">
    <property type="entry name" value="EF-hand"/>
    <property type="match status" value="2"/>
</dbReference>
<evidence type="ECO:0000256" key="4">
    <source>
        <dbReference type="ARBA" id="ARBA00022792"/>
    </source>
</evidence>
<evidence type="ECO:0000256" key="1">
    <source>
        <dbReference type="ARBA" id="ARBA00004448"/>
    </source>
</evidence>
<comment type="similarity">
    <text evidence="2">Belongs to the mitochondrial carrier (TC 2.A.29) family.</text>
</comment>
<dbReference type="InterPro" id="IPR002048">
    <property type="entry name" value="EF_hand_dom"/>
</dbReference>
<dbReference type="PANTHER" id="PTHR45678:SF12">
    <property type="entry name" value="ELECTROGENIC ASPARTATE_GLUTAMATE ANTIPORTER SLC25A13, MITOCHONDRIAL"/>
    <property type="match status" value="1"/>
</dbReference>
<comment type="catalytic activity">
    <reaction evidence="9">
        <text>L-aspartate(in) + L-glutamate(out) + H(+)(out) = L-aspartate(out) + L-glutamate(in) + H(+)(in)</text>
        <dbReference type="Rhea" id="RHEA:70783"/>
        <dbReference type="ChEBI" id="CHEBI:15378"/>
        <dbReference type="ChEBI" id="CHEBI:29985"/>
        <dbReference type="ChEBI" id="CHEBI:29991"/>
    </reaction>
</comment>
<dbReference type="PROSITE" id="PS50222">
    <property type="entry name" value="EF_HAND_2"/>
    <property type="match status" value="1"/>
</dbReference>
<reference evidence="14" key="1">
    <citation type="journal article" date="2007" name="Science">
        <title>Evolutionary and biomedical insights from the rhesus macaque genome.</title>
        <authorList>
            <person name="Gibbs R.A."/>
            <person name="Rogers J."/>
            <person name="Katze M.G."/>
            <person name="Bumgarner R."/>
            <person name="Weinstock G.M."/>
            <person name="Mardis E.R."/>
            <person name="Remington K.A."/>
            <person name="Strausberg R.L."/>
            <person name="Venter J.C."/>
            <person name="Wilson R.K."/>
            <person name="Batzer M.A."/>
            <person name="Bustamante C.D."/>
            <person name="Eichler E.E."/>
            <person name="Hahn M.W."/>
            <person name="Hardison R.C."/>
            <person name="Makova K.D."/>
            <person name="Miller W."/>
            <person name="Milosavljevic A."/>
            <person name="Palermo R.E."/>
            <person name="Siepel A."/>
            <person name="Sikela J.M."/>
            <person name="Attaway T."/>
            <person name="Bell S."/>
            <person name="Bernard K.E."/>
            <person name="Buhay C.J."/>
            <person name="Chandrabose M.N."/>
            <person name="Dao M."/>
            <person name="Davis C."/>
            <person name="Delehaunty K.D."/>
            <person name="Ding Y."/>
            <person name="Dinh H.H."/>
            <person name="Dugan-Rocha S."/>
            <person name="Fulton L.A."/>
            <person name="Gabisi R.A."/>
            <person name="Garner T.T."/>
            <person name="Godfrey J."/>
            <person name="Hawes A.C."/>
            <person name="Hernandez J."/>
            <person name="Hines S."/>
            <person name="Holder M."/>
            <person name="Hume J."/>
            <person name="Jhangiani S.N."/>
            <person name="Joshi V."/>
            <person name="Khan Z.M."/>
            <person name="Kirkness E.F."/>
            <person name="Cree A."/>
            <person name="Fowler R.G."/>
            <person name="Lee S."/>
            <person name="Lewis L.R."/>
            <person name="Li Z."/>
            <person name="Liu Y.-S."/>
            <person name="Moore S.M."/>
            <person name="Muzny D."/>
            <person name="Nazareth L.V."/>
            <person name="Ngo D.N."/>
            <person name="Okwuonu G.O."/>
            <person name="Pai G."/>
            <person name="Parker D."/>
            <person name="Paul H.A."/>
            <person name="Pfannkoch C."/>
            <person name="Pohl C.S."/>
            <person name="Rogers Y.-H.C."/>
            <person name="Ruiz S.J."/>
            <person name="Sabo A."/>
            <person name="Santibanez J."/>
            <person name="Schneider B.W."/>
            <person name="Smith S.M."/>
            <person name="Sodergren E."/>
            <person name="Svatek A.F."/>
            <person name="Utterback T.R."/>
            <person name="Vattathil S."/>
            <person name="Warren W."/>
            <person name="White C.S."/>
            <person name="Chinwalla A.T."/>
            <person name="Feng Y."/>
            <person name="Halpern A.L."/>
            <person name="Hillier L.W."/>
            <person name="Huang X."/>
            <person name="Minx P."/>
            <person name="Nelson J.O."/>
            <person name="Pepin K.H."/>
            <person name="Qin X."/>
            <person name="Sutton G.G."/>
            <person name="Venter E."/>
            <person name="Walenz B.P."/>
            <person name="Wallis J.W."/>
            <person name="Worley K.C."/>
            <person name="Yang S.-P."/>
            <person name="Jones S.M."/>
            <person name="Marra M.A."/>
            <person name="Rocchi M."/>
            <person name="Schein J.E."/>
            <person name="Baertsch R."/>
            <person name="Clarke L."/>
            <person name="Csuros M."/>
            <person name="Glasscock J."/>
            <person name="Harris R.A."/>
            <person name="Havlak P."/>
            <person name="Jackson A.R."/>
            <person name="Jiang H."/>
            <person name="Liu Y."/>
            <person name="Messina D.N."/>
            <person name="Shen Y."/>
            <person name="Song H.X.-Z."/>
            <person name="Wylie T."/>
            <person name="Zhang L."/>
            <person name="Birney E."/>
            <person name="Han K."/>
            <person name="Konkel M.K."/>
            <person name="Lee J."/>
            <person name="Smit A.F.A."/>
            <person name="Ullmer B."/>
            <person name="Wang H."/>
            <person name="Xing J."/>
            <person name="Burhans R."/>
            <person name="Cheng Z."/>
            <person name="Karro J.E."/>
            <person name="Ma J."/>
            <person name="Raney B."/>
            <person name="She X."/>
            <person name="Cox M.J."/>
            <person name="Demuth J.P."/>
            <person name="Dumas L.J."/>
            <person name="Han S.-G."/>
            <person name="Hopkins J."/>
            <person name="Karimpour-Fard A."/>
            <person name="Kim Y.H."/>
            <person name="Pollack J.R."/>
            <person name="Vinar T."/>
            <person name="Addo-Quaye C."/>
            <person name="Degenhardt J."/>
            <person name="Denby A."/>
            <person name="Hubisz M.J."/>
            <person name="Indap A."/>
            <person name="Kosiol C."/>
            <person name="Lahn B.T."/>
            <person name="Lawson H.A."/>
            <person name="Marklein A."/>
            <person name="Nielsen R."/>
            <person name="Vallender E.J."/>
            <person name="Clark A.G."/>
            <person name="Ferguson B."/>
            <person name="Hernandez R.D."/>
            <person name="Hirani K."/>
            <person name="Kehrer-Sawatzki H."/>
            <person name="Kolb J."/>
            <person name="Patil S."/>
            <person name="Pu L.-L."/>
            <person name="Ren Y."/>
            <person name="Smith D.G."/>
            <person name="Wheeler D.A."/>
            <person name="Schenck I."/>
            <person name="Ball E.V."/>
            <person name="Chen R."/>
            <person name="Cooper D.N."/>
            <person name="Giardine B."/>
            <person name="Hsu F."/>
            <person name="Kent W.J."/>
            <person name="Lesk A."/>
            <person name="Nelson D.L."/>
            <person name="O'brien W.E."/>
            <person name="Pruefer K."/>
            <person name="Stenson P.D."/>
            <person name="Wallace J.C."/>
            <person name="Ke H."/>
            <person name="Liu X.-M."/>
            <person name="Wang P."/>
            <person name="Xiang A.P."/>
            <person name="Yang F."/>
            <person name="Barber G.P."/>
            <person name="Haussler D."/>
            <person name="Karolchik D."/>
            <person name="Kern A.D."/>
            <person name="Kuhn R.M."/>
            <person name="Smith K.E."/>
            <person name="Zwieg A.S."/>
        </authorList>
    </citation>
    <scope>NUCLEOTIDE SEQUENCE [LARGE SCALE GENOMIC DNA]</scope>
    <source>
        <strain evidence="14">17573</strain>
    </source>
</reference>
<comment type="catalytic activity">
    <reaction evidence="10">
        <text>3-sulfino-L-alanine(out) + L-glutamate(in) + H(+)(in) = 3-sulfino-L-alanine(in) + L-glutamate(out) + H(+)(out)</text>
        <dbReference type="Rhea" id="RHEA:70967"/>
        <dbReference type="ChEBI" id="CHEBI:15378"/>
        <dbReference type="ChEBI" id="CHEBI:29985"/>
        <dbReference type="ChEBI" id="CHEBI:61085"/>
    </reaction>
</comment>